<gene>
    <name evidence="2" type="ORF">B0J12DRAFT_37083</name>
</gene>
<feature type="region of interest" description="Disordered" evidence="1">
    <location>
        <begin position="153"/>
        <end position="173"/>
    </location>
</feature>
<reference evidence="2 3" key="1">
    <citation type="journal article" date="2021" name="Nat. Commun.">
        <title>Genetic determinants of endophytism in the Arabidopsis root mycobiome.</title>
        <authorList>
            <person name="Mesny F."/>
            <person name="Miyauchi S."/>
            <person name="Thiergart T."/>
            <person name="Pickel B."/>
            <person name="Atanasova L."/>
            <person name="Karlsson M."/>
            <person name="Huettel B."/>
            <person name="Barry K.W."/>
            <person name="Haridas S."/>
            <person name="Chen C."/>
            <person name="Bauer D."/>
            <person name="Andreopoulos W."/>
            <person name="Pangilinan J."/>
            <person name="LaButti K."/>
            <person name="Riley R."/>
            <person name="Lipzen A."/>
            <person name="Clum A."/>
            <person name="Drula E."/>
            <person name="Henrissat B."/>
            <person name="Kohler A."/>
            <person name="Grigoriev I.V."/>
            <person name="Martin F.M."/>
            <person name="Hacquard S."/>
        </authorList>
    </citation>
    <scope>NUCLEOTIDE SEQUENCE [LARGE SCALE GENOMIC DNA]</scope>
    <source>
        <strain evidence="2 3">MPI-SDFR-AT-0080</strain>
    </source>
</reference>
<keyword evidence="3" id="KW-1185">Reference proteome</keyword>
<organism evidence="2 3">
    <name type="scientific">Macrophomina phaseolina</name>
    <dbReference type="NCBI Taxonomy" id="35725"/>
    <lineage>
        <taxon>Eukaryota</taxon>
        <taxon>Fungi</taxon>
        <taxon>Dikarya</taxon>
        <taxon>Ascomycota</taxon>
        <taxon>Pezizomycotina</taxon>
        <taxon>Dothideomycetes</taxon>
        <taxon>Dothideomycetes incertae sedis</taxon>
        <taxon>Botryosphaeriales</taxon>
        <taxon>Botryosphaeriaceae</taxon>
        <taxon>Macrophomina</taxon>
    </lineage>
</organism>
<feature type="compositionally biased region" description="Basic and acidic residues" evidence="1">
    <location>
        <begin position="215"/>
        <end position="224"/>
    </location>
</feature>
<evidence type="ECO:0000313" key="3">
    <source>
        <dbReference type="Proteomes" id="UP000774617"/>
    </source>
</evidence>
<sequence>MCTELVMPCIICIAPEQEVHLRGWPSAHACDRGDDQRPYEQLDTAKPRRAQQELSCHSAKVIVPRSGYSATLHFACCGLRKQARCSRGAGQLHRNTRLSRRPTPRSELIQELLGSPWTPISDTPNYLVHPALSRIGPTRTPTLNVATETVLRTAKPSPDPPASSVGLDQRGAQAHSRRWPAIVHGCRRRAGHRFSVECRPNLYTAFRREEKKKRKLEENSDRNAWRAHVP</sequence>
<protein>
    <submittedName>
        <fullName evidence="2">Uncharacterized protein</fullName>
    </submittedName>
</protein>
<dbReference type="EMBL" id="JAGTJR010000001">
    <property type="protein sequence ID" value="KAH7065469.1"/>
    <property type="molecule type" value="Genomic_DNA"/>
</dbReference>
<dbReference type="Proteomes" id="UP000774617">
    <property type="component" value="Unassembled WGS sequence"/>
</dbReference>
<evidence type="ECO:0000313" key="2">
    <source>
        <dbReference type="EMBL" id="KAH7065469.1"/>
    </source>
</evidence>
<feature type="region of interest" description="Disordered" evidence="1">
    <location>
        <begin position="210"/>
        <end position="230"/>
    </location>
</feature>
<proteinExistence type="predicted"/>
<comment type="caution">
    <text evidence="2">The sequence shown here is derived from an EMBL/GenBank/DDBJ whole genome shotgun (WGS) entry which is preliminary data.</text>
</comment>
<evidence type="ECO:0000256" key="1">
    <source>
        <dbReference type="SAM" id="MobiDB-lite"/>
    </source>
</evidence>
<accession>A0ABQ8GW37</accession>
<name>A0ABQ8GW37_9PEZI</name>